<organism evidence="1 2">
    <name type="scientific">Smallanthus sonchifolius</name>
    <dbReference type="NCBI Taxonomy" id="185202"/>
    <lineage>
        <taxon>Eukaryota</taxon>
        <taxon>Viridiplantae</taxon>
        <taxon>Streptophyta</taxon>
        <taxon>Embryophyta</taxon>
        <taxon>Tracheophyta</taxon>
        <taxon>Spermatophyta</taxon>
        <taxon>Magnoliopsida</taxon>
        <taxon>eudicotyledons</taxon>
        <taxon>Gunneridae</taxon>
        <taxon>Pentapetalae</taxon>
        <taxon>asterids</taxon>
        <taxon>campanulids</taxon>
        <taxon>Asterales</taxon>
        <taxon>Asteraceae</taxon>
        <taxon>Asteroideae</taxon>
        <taxon>Heliantheae alliance</taxon>
        <taxon>Millerieae</taxon>
        <taxon>Smallanthus</taxon>
    </lineage>
</organism>
<keyword evidence="2" id="KW-1185">Reference proteome</keyword>
<gene>
    <name evidence="1" type="ORF">L1987_20175</name>
</gene>
<dbReference type="EMBL" id="CM042024">
    <property type="protein sequence ID" value="KAI3810556.1"/>
    <property type="molecule type" value="Genomic_DNA"/>
</dbReference>
<proteinExistence type="predicted"/>
<name>A0ACB9ISX4_9ASTR</name>
<reference evidence="2" key="1">
    <citation type="journal article" date="2022" name="Mol. Ecol. Resour.">
        <title>The genomes of chicory, endive, great burdock and yacon provide insights into Asteraceae palaeo-polyploidization history and plant inulin production.</title>
        <authorList>
            <person name="Fan W."/>
            <person name="Wang S."/>
            <person name="Wang H."/>
            <person name="Wang A."/>
            <person name="Jiang F."/>
            <person name="Liu H."/>
            <person name="Zhao H."/>
            <person name="Xu D."/>
            <person name="Zhang Y."/>
        </authorList>
    </citation>
    <scope>NUCLEOTIDE SEQUENCE [LARGE SCALE GENOMIC DNA]</scope>
    <source>
        <strain evidence="2">cv. Yunnan</strain>
    </source>
</reference>
<sequence>MERGIVCGPSGNFIEIERETNWAEKRGAIGDESTKKPEVSMEMKELGRMNTVKWVGEGGLISSLLLKLDPVQTLEESPNSEVSVECNGDESNSEVYSEHEQQTLPIFEKFEQLSNKVKNLRKEHIALCDEVKSITADSFPGSEVLTALQSLGEEHEILKKKYEEECEMLNKRCQLECYERRRLYNEVIELKGNIRVFCRCRPLNHDEIAKGSTSVVEFDSAQENELKIIGSDSSKKQFKFDHIFRPEDNQEAVFSQTSPLVVSVLDGFNVCIFAYGQTGTGKTFTMEGTAENRGVNYRTLEELFRVSDERSDIMKYQLFVSMLEVYNEKIKDLLVEDTDQPAKKLEVKQSAEGTQEVPGLSEVPVCKTGEVWELLKCGSRVRSVGSTNANELSSRSHCLLRVTVLGENLVNGQRTRSHLWLVDLAGSERVGKIEVEGERLKESQFINKSLSALGDVISALASKTAHIPYRNSKLTHILQSSLGGDCKTLMFVQISPSSADLGETICSLNFASRVRGVEHGPARKQTEITELFKYKQLAEKAKHDEKEAKKMQDSLQSLQLRLSAREHICRTLQEKVRDLENQLAEERKTRQKQENRALAVASSHSSLKQGLTTISEKRPPLGPSSKMRLPLRRISNFMPAHPSPAMSQKPKSFTTHNLSNEDKENLSRPSSNMKSLSRARRGSVALKPAPTTLTSQILKPKRRASIATTFPSEPKSSSSMLTTPITRHNAAPRIRGDRVVGRQSFVWDPQRVWRTSRVQSPLGPTKGSMATTVEATPVAAQRSSKFMGSPPSHVVGSWKPKHPTVVALQRKQLVWSPLKYKGTKGVRKSFV</sequence>
<accession>A0ACB9ISX4</accession>
<comment type="caution">
    <text evidence="1">The sequence shown here is derived from an EMBL/GenBank/DDBJ whole genome shotgun (WGS) entry which is preliminary data.</text>
</comment>
<protein>
    <submittedName>
        <fullName evidence="1">Uncharacterized protein</fullName>
    </submittedName>
</protein>
<evidence type="ECO:0000313" key="2">
    <source>
        <dbReference type="Proteomes" id="UP001056120"/>
    </source>
</evidence>
<evidence type="ECO:0000313" key="1">
    <source>
        <dbReference type="EMBL" id="KAI3810556.1"/>
    </source>
</evidence>
<reference evidence="1 2" key="2">
    <citation type="journal article" date="2022" name="Mol. Ecol. Resour.">
        <title>The genomes of chicory, endive, great burdock and yacon provide insights into Asteraceae paleo-polyploidization history and plant inulin production.</title>
        <authorList>
            <person name="Fan W."/>
            <person name="Wang S."/>
            <person name="Wang H."/>
            <person name="Wang A."/>
            <person name="Jiang F."/>
            <person name="Liu H."/>
            <person name="Zhao H."/>
            <person name="Xu D."/>
            <person name="Zhang Y."/>
        </authorList>
    </citation>
    <scope>NUCLEOTIDE SEQUENCE [LARGE SCALE GENOMIC DNA]</scope>
    <source>
        <strain evidence="2">cv. Yunnan</strain>
        <tissue evidence="1">Leaves</tissue>
    </source>
</reference>
<dbReference type="Proteomes" id="UP001056120">
    <property type="component" value="Linkage Group LG07"/>
</dbReference>